<name>A0ABR7WQ03_9SPHI</name>
<gene>
    <name evidence="1" type="ORF">IDJ77_11365</name>
</gene>
<sequence>MKFNSQPGTEARKAELLAKKTLLEKQIPDTTDQAAASKLRADYRAITNEMETFYDDIKTPEVKK</sequence>
<dbReference type="EMBL" id="JACWMY010000005">
    <property type="protein sequence ID" value="MBD1364408.1"/>
    <property type="molecule type" value="Genomic_DNA"/>
</dbReference>
<proteinExistence type="predicted"/>
<keyword evidence="2" id="KW-1185">Reference proteome</keyword>
<organism evidence="1 2">
    <name type="scientific">Mucilaginibacter pankratovii</name>
    <dbReference type="NCBI Taxonomy" id="2772110"/>
    <lineage>
        <taxon>Bacteria</taxon>
        <taxon>Pseudomonadati</taxon>
        <taxon>Bacteroidota</taxon>
        <taxon>Sphingobacteriia</taxon>
        <taxon>Sphingobacteriales</taxon>
        <taxon>Sphingobacteriaceae</taxon>
        <taxon>Mucilaginibacter</taxon>
    </lineage>
</organism>
<dbReference type="Proteomes" id="UP000606600">
    <property type="component" value="Unassembled WGS sequence"/>
</dbReference>
<accession>A0ABR7WQ03</accession>
<evidence type="ECO:0000313" key="2">
    <source>
        <dbReference type="Proteomes" id="UP000606600"/>
    </source>
</evidence>
<dbReference type="RefSeq" id="WP_191189073.1">
    <property type="nucleotide sequence ID" value="NZ_JACWMY010000005.1"/>
</dbReference>
<comment type="caution">
    <text evidence="1">The sequence shown here is derived from an EMBL/GenBank/DDBJ whole genome shotgun (WGS) entry which is preliminary data.</text>
</comment>
<reference evidence="1 2" key="1">
    <citation type="submission" date="2020-09" db="EMBL/GenBank/DDBJ databases">
        <title>Novel species of Mucilaginibacter isolated from a glacier on the Tibetan Plateau.</title>
        <authorList>
            <person name="Liu Q."/>
            <person name="Xin Y.-H."/>
        </authorList>
    </citation>
    <scope>NUCLEOTIDE SEQUENCE [LARGE SCALE GENOMIC DNA]</scope>
    <source>
        <strain evidence="1 2">ZT4R22</strain>
    </source>
</reference>
<protein>
    <submittedName>
        <fullName evidence="1">Uncharacterized protein</fullName>
    </submittedName>
</protein>
<evidence type="ECO:0000313" key="1">
    <source>
        <dbReference type="EMBL" id="MBD1364408.1"/>
    </source>
</evidence>